<evidence type="ECO:0000256" key="1">
    <source>
        <dbReference type="ARBA" id="ARBA00004429"/>
    </source>
</evidence>
<evidence type="ECO:0000256" key="8">
    <source>
        <dbReference type="ARBA" id="ARBA00038436"/>
    </source>
</evidence>
<proteinExistence type="inferred from homology"/>
<accession>A0A9D9DYJ3</accession>
<dbReference type="Proteomes" id="UP000823615">
    <property type="component" value="Unassembled WGS sequence"/>
</dbReference>
<sequence length="220" mass="24751">MSGSLLHNWLVDNKLVIDKSQYKGKTPFKAYIILVNHWCHRIILTISQIALIVMLCIVFWNVVLRYCFNTGIGAVDEVARLLVTCFTFLACAIGVRDHMHISVTMVYNRFKKGGKMRKFMDVLPDVSTLFCGAFFFYFGGSYMLRLMGLPGTLPMTGLPTWVQYIAVPFAGIIMVFDSILFLIRVLNPNDLLYSEAEVDYEELVKQQAAEAAAAAKGGKN</sequence>
<comment type="similarity">
    <text evidence="8">Belongs to the TRAP transporter small permease family.</text>
</comment>
<protein>
    <submittedName>
        <fullName evidence="11">TRAP transporter small permease</fullName>
    </submittedName>
</protein>
<evidence type="ECO:0000256" key="5">
    <source>
        <dbReference type="ARBA" id="ARBA00022692"/>
    </source>
</evidence>
<reference evidence="11" key="2">
    <citation type="journal article" date="2021" name="PeerJ">
        <title>Extensive microbial diversity within the chicken gut microbiome revealed by metagenomics and culture.</title>
        <authorList>
            <person name="Gilroy R."/>
            <person name="Ravi A."/>
            <person name="Getino M."/>
            <person name="Pursley I."/>
            <person name="Horton D.L."/>
            <person name="Alikhan N.F."/>
            <person name="Baker D."/>
            <person name="Gharbi K."/>
            <person name="Hall N."/>
            <person name="Watson M."/>
            <person name="Adriaenssens E.M."/>
            <person name="Foster-Nyarko E."/>
            <person name="Jarju S."/>
            <person name="Secka A."/>
            <person name="Antonio M."/>
            <person name="Oren A."/>
            <person name="Chaudhuri R.R."/>
            <person name="La Ragione R."/>
            <person name="Hildebrand F."/>
            <person name="Pallen M.J."/>
        </authorList>
    </citation>
    <scope>NUCLEOTIDE SEQUENCE</scope>
    <source>
        <strain evidence="11">7293</strain>
    </source>
</reference>
<evidence type="ECO:0000256" key="9">
    <source>
        <dbReference type="SAM" id="Phobius"/>
    </source>
</evidence>
<evidence type="ECO:0000256" key="4">
    <source>
        <dbReference type="ARBA" id="ARBA00022519"/>
    </source>
</evidence>
<feature type="transmembrane region" description="Helical" evidence="9">
    <location>
        <begin position="164"/>
        <end position="183"/>
    </location>
</feature>
<dbReference type="GO" id="GO:0005886">
    <property type="term" value="C:plasma membrane"/>
    <property type="evidence" value="ECO:0007669"/>
    <property type="project" value="UniProtKB-SubCell"/>
</dbReference>
<keyword evidence="3" id="KW-1003">Cell membrane</keyword>
<dbReference type="AlphaFoldDB" id="A0A9D9DYJ3"/>
<name>A0A9D9DYJ3_9SPIO</name>
<gene>
    <name evidence="11" type="ORF">IAA97_04570</name>
</gene>
<evidence type="ECO:0000259" key="10">
    <source>
        <dbReference type="Pfam" id="PF04290"/>
    </source>
</evidence>
<evidence type="ECO:0000313" key="11">
    <source>
        <dbReference type="EMBL" id="MBO8436232.1"/>
    </source>
</evidence>
<keyword evidence="6 9" id="KW-1133">Transmembrane helix</keyword>
<feature type="domain" description="Tripartite ATP-independent periplasmic transporters DctQ component" evidence="10">
    <location>
        <begin position="54"/>
        <end position="186"/>
    </location>
</feature>
<evidence type="ECO:0000256" key="3">
    <source>
        <dbReference type="ARBA" id="ARBA00022475"/>
    </source>
</evidence>
<feature type="transmembrane region" description="Helical" evidence="9">
    <location>
        <begin position="42"/>
        <end position="63"/>
    </location>
</feature>
<dbReference type="PANTHER" id="PTHR35011:SF11">
    <property type="entry name" value="TRAP TRANSPORTER SMALL PERMEASE PROTEIN"/>
    <property type="match status" value="1"/>
</dbReference>
<dbReference type="PANTHER" id="PTHR35011">
    <property type="entry name" value="2,3-DIKETO-L-GULONATE TRAP TRANSPORTER SMALL PERMEASE PROTEIN YIAM"/>
    <property type="match status" value="1"/>
</dbReference>
<comment type="caution">
    <text evidence="11">The sequence shown here is derived from an EMBL/GenBank/DDBJ whole genome shotgun (WGS) entry which is preliminary data.</text>
</comment>
<dbReference type="GO" id="GO:0015740">
    <property type="term" value="P:C4-dicarboxylate transport"/>
    <property type="evidence" value="ECO:0007669"/>
    <property type="project" value="TreeGrafter"/>
</dbReference>
<dbReference type="InterPro" id="IPR055348">
    <property type="entry name" value="DctQ"/>
</dbReference>
<dbReference type="GO" id="GO:0022857">
    <property type="term" value="F:transmembrane transporter activity"/>
    <property type="evidence" value="ECO:0007669"/>
    <property type="project" value="TreeGrafter"/>
</dbReference>
<comment type="subcellular location">
    <subcellularLocation>
        <location evidence="1">Cell inner membrane</location>
        <topology evidence="1">Multi-pass membrane protein</topology>
    </subcellularLocation>
</comment>
<dbReference type="InterPro" id="IPR007387">
    <property type="entry name" value="TRAP_DctQ"/>
</dbReference>
<keyword evidence="7 9" id="KW-0472">Membrane</keyword>
<keyword evidence="2" id="KW-0813">Transport</keyword>
<keyword evidence="4" id="KW-0997">Cell inner membrane</keyword>
<dbReference type="EMBL" id="JADIMT010000055">
    <property type="protein sequence ID" value="MBO8436232.1"/>
    <property type="molecule type" value="Genomic_DNA"/>
</dbReference>
<dbReference type="Pfam" id="PF04290">
    <property type="entry name" value="DctQ"/>
    <property type="match status" value="1"/>
</dbReference>
<organism evidence="11 12">
    <name type="scientific">Candidatus Ornithospirochaeta stercoripullorum</name>
    <dbReference type="NCBI Taxonomy" id="2840899"/>
    <lineage>
        <taxon>Bacteria</taxon>
        <taxon>Pseudomonadati</taxon>
        <taxon>Spirochaetota</taxon>
        <taxon>Spirochaetia</taxon>
        <taxon>Spirochaetales</taxon>
        <taxon>Spirochaetaceae</taxon>
        <taxon>Spirochaetaceae incertae sedis</taxon>
        <taxon>Candidatus Ornithospirochaeta</taxon>
    </lineage>
</organism>
<keyword evidence="5 9" id="KW-0812">Transmembrane</keyword>
<evidence type="ECO:0000256" key="7">
    <source>
        <dbReference type="ARBA" id="ARBA00023136"/>
    </source>
</evidence>
<reference evidence="11" key="1">
    <citation type="submission" date="2020-10" db="EMBL/GenBank/DDBJ databases">
        <authorList>
            <person name="Gilroy R."/>
        </authorList>
    </citation>
    <scope>NUCLEOTIDE SEQUENCE</scope>
    <source>
        <strain evidence="11">7293</strain>
    </source>
</reference>
<evidence type="ECO:0000256" key="2">
    <source>
        <dbReference type="ARBA" id="ARBA00022448"/>
    </source>
</evidence>
<evidence type="ECO:0000313" key="12">
    <source>
        <dbReference type="Proteomes" id="UP000823615"/>
    </source>
</evidence>
<feature type="transmembrane region" description="Helical" evidence="9">
    <location>
        <begin position="122"/>
        <end position="144"/>
    </location>
</feature>
<evidence type="ECO:0000256" key="6">
    <source>
        <dbReference type="ARBA" id="ARBA00022989"/>
    </source>
</evidence>